<evidence type="ECO:0000256" key="2">
    <source>
        <dbReference type="SAM" id="Phobius"/>
    </source>
</evidence>
<gene>
    <name evidence="4" type="ORF">OWO01_08215</name>
</gene>
<evidence type="ECO:0000313" key="5">
    <source>
        <dbReference type="Proteomes" id="UP001084197"/>
    </source>
</evidence>
<accession>A0A9J6RBX9</accession>
<keyword evidence="2" id="KW-1133">Transmembrane helix</keyword>
<evidence type="ECO:0000256" key="1">
    <source>
        <dbReference type="SAM" id="Coils"/>
    </source>
</evidence>
<sequence>MHIPPYYKRKEWQRFLAGTFVGAILAYAVFIYMYGQLYENWVEQNMDLRADLQELEASYEALEKNNEELDQRYQQRLMVSSIDIIIMNHETFRLDRFILQDLEEMIKEEVKEILGREVSSVTENHVLLLRMIENKVYNIEGSSYQAEVRHLFISESSEIHLELKIAD</sequence>
<dbReference type="AlphaFoldDB" id="A0A9J6RBX9"/>
<protein>
    <recommendedName>
        <fullName evidence="3">Sporulation membrane protein YtrI C-terminal domain-containing protein</fullName>
    </recommendedName>
</protein>
<comment type="caution">
    <text evidence="4">The sequence shown here is derived from an EMBL/GenBank/DDBJ whole genome shotgun (WGS) entry which is preliminary data.</text>
</comment>
<evidence type="ECO:0000313" key="4">
    <source>
        <dbReference type="EMBL" id="MCZ0703194.1"/>
    </source>
</evidence>
<keyword evidence="2" id="KW-0812">Transmembrane</keyword>
<feature type="domain" description="Sporulation membrane protein YtrI C-terminal" evidence="3">
    <location>
        <begin position="81"/>
        <end position="164"/>
    </location>
</feature>
<keyword evidence="5" id="KW-1185">Reference proteome</keyword>
<organism evidence="4 5">
    <name type="scientific">Natronobacillus azotifigens</name>
    <dbReference type="NCBI Taxonomy" id="472978"/>
    <lineage>
        <taxon>Bacteria</taxon>
        <taxon>Bacillati</taxon>
        <taxon>Bacillota</taxon>
        <taxon>Bacilli</taxon>
        <taxon>Bacillales</taxon>
        <taxon>Bacillaceae</taxon>
        <taxon>Natronobacillus</taxon>
    </lineage>
</organism>
<reference evidence="4" key="1">
    <citation type="submission" date="2022-11" db="EMBL/GenBank/DDBJ databases">
        <title>WGS of Natronobacillus azotifigens 24KS-1, an anaerobic diazotrophic haloalkaliphile from soda-rich habitats.</title>
        <authorList>
            <person name="Sorokin D.Y."/>
            <person name="Merkel A.Y."/>
        </authorList>
    </citation>
    <scope>NUCLEOTIDE SEQUENCE</scope>
    <source>
        <strain evidence="4">24KS-1</strain>
    </source>
</reference>
<dbReference type="Proteomes" id="UP001084197">
    <property type="component" value="Unassembled WGS sequence"/>
</dbReference>
<proteinExistence type="predicted"/>
<feature type="transmembrane region" description="Helical" evidence="2">
    <location>
        <begin position="12"/>
        <end position="35"/>
    </location>
</feature>
<keyword evidence="1" id="KW-0175">Coiled coil</keyword>
<dbReference type="InterPro" id="IPR048198">
    <property type="entry name" value="YtrI"/>
</dbReference>
<dbReference type="EMBL" id="JAPRAT010000014">
    <property type="protein sequence ID" value="MCZ0703194.1"/>
    <property type="molecule type" value="Genomic_DNA"/>
</dbReference>
<dbReference type="InterPro" id="IPR058620">
    <property type="entry name" value="YtrI_C"/>
</dbReference>
<feature type="coiled-coil region" evidence="1">
    <location>
        <begin position="38"/>
        <end position="72"/>
    </location>
</feature>
<dbReference type="NCBIfam" id="NF041479">
    <property type="entry name" value="spor_membprot_YtrI"/>
    <property type="match status" value="1"/>
</dbReference>
<evidence type="ECO:0000259" key="3">
    <source>
        <dbReference type="Pfam" id="PF26347"/>
    </source>
</evidence>
<dbReference type="Pfam" id="PF26347">
    <property type="entry name" value="YtrI_sporulation"/>
    <property type="match status" value="1"/>
</dbReference>
<dbReference type="RefSeq" id="WP_268779966.1">
    <property type="nucleotide sequence ID" value="NZ_JAPRAT010000014.1"/>
</dbReference>
<keyword evidence="2" id="KW-0472">Membrane</keyword>
<name>A0A9J6RBX9_9BACI</name>